<keyword evidence="2" id="KW-0413">Isomerase</keyword>
<feature type="domain" description="DSBA-like thioredoxin" evidence="1">
    <location>
        <begin position="5"/>
        <end position="174"/>
    </location>
</feature>
<keyword evidence="3" id="KW-1185">Reference proteome</keyword>
<name>A0ABT3R6V2_9HYPH</name>
<dbReference type="GO" id="GO:0016853">
    <property type="term" value="F:isomerase activity"/>
    <property type="evidence" value="ECO:0007669"/>
    <property type="project" value="UniProtKB-KW"/>
</dbReference>
<dbReference type="Proteomes" id="UP001300261">
    <property type="component" value="Unassembled WGS sequence"/>
</dbReference>
<dbReference type="PIRSF" id="PIRSF006386">
    <property type="entry name" value="HCCAis_GSTk"/>
    <property type="match status" value="1"/>
</dbReference>
<accession>A0ABT3R6V2</accession>
<dbReference type="InterPro" id="IPR001853">
    <property type="entry name" value="DSBA-like_thioredoxin_dom"/>
</dbReference>
<organism evidence="2 3">
    <name type="scientific">Roseibium salinum</name>
    <dbReference type="NCBI Taxonomy" id="1604349"/>
    <lineage>
        <taxon>Bacteria</taxon>
        <taxon>Pseudomonadati</taxon>
        <taxon>Pseudomonadota</taxon>
        <taxon>Alphaproteobacteria</taxon>
        <taxon>Hyphomicrobiales</taxon>
        <taxon>Stappiaceae</taxon>
        <taxon>Roseibium</taxon>
    </lineage>
</organism>
<protein>
    <submittedName>
        <fullName evidence="2">2-hydroxychromene-2-carboxylate isomerase</fullName>
    </submittedName>
</protein>
<gene>
    <name evidence="2" type="ORF">ON753_22055</name>
</gene>
<reference evidence="2 3" key="1">
    <citation type="journal article" date="2016" name="Int. J. Syst. Evol. Microbiol.">
        <title>Labrenzia salina sp. nov., isolated from the rhizosphere of the halophyte Arthrocnemum macrostachyum.</title>
        <authorList>
            <person name="Camacho M."/>
            <person name="Redondo-Gomez S."/>
            <person name="Rodriguez-Llorente I."/>
            <person name="Rohde M."/>
            <person name="Sproer C."/>
            <person name="Schumann P."/>
            <person name="Klenk H.P."/>
            <person name="Montero-Calasanz M.D.C."/>
        </authorList>
    </citation>
    <scope>NUCLEOTIDE SEQUENCE [LARGE SCALE GENOMIC DNA]</scope>
    <source>
        <strain evidence="2 3">DSM 29163</strain>
    </source>
</reference>
<proteinExistence type="predicted"/>
<evidence type="ECO:0000259" key="1">
    <source>
        <dbReference type="Pfam" id="PF01323"/>
    </source>
</evidence>
<dbReference type="InterPro" id="IPR014440">
    <property type="entry name" value="HCCAis_GSTk"/>
</dbReference>
<dbReference type="InterPro" id="IPR044087">
    <property type="entry name" value="NahD-like"/>
</dbReference>
<dbReference type="Gene3D" id="3.40.30.10">
    <property type="entry name" value="Glutaredoxin"/>
    <property type="match status" value="1"/>
</dbReference>
<dbReference type="Pfam" id="PF01323">
    <property type="entry name" value="DSBA"/>
    <property type="match status" value="1"/>
</dbReference>
<evidence type="ECO:0000313" key="3">
    <source>
        <dbReference type="Proteomes" id="UP001300261"/>
    </source>
</evidence>
<dbReference type="InterPro" id="IPR051924">
    <property type="entry name" value="GST_Kappa/NadH"/>
</dbReference>
<dbReference type="RefSeq" id="WP_265967233.1">
    <property type="nucleotide sequence ID" value="NZ_JAPEVI010000003.1"/>
</dbReference>
<comment type="caution">
    <text evidence="2">The sequence shown here is derived from an EMBL/GenBank/DDBJ whole genome shotgun (WGS) entry which is preliminary data.</text>
</comment>
<dbReference type="PANTHER" id="PTHR42943">
    <property type="entry name" value="GLUTATHIONE S-TRANSFERASE KAPPA"/>
    <property type="match status" value="1"/>
</dbReference>
<dbReference type="CDD" id="cd03022">
    <property type="entry name" value="DsbA_HCCA_Iso"/>
    <property type="match status" value="1"/>
</dbReference>
<sequence length="180" mass="19801">MRIEAVSRDLGVSIVWRPFLLGPIFKKQGWSTSPFNFYPAKGRYMVRDMERQCERYGLPFTLPEPFPQQSLLAARIACRGRNEAWVGAFTRAVFMAEFGQGLDISDEGLLAAILLEVGAPAKQVLAEAHAPAAKDDLRAAVAEAEERGIFGAPSFVAPNGELFWGDDRLEIALEAVSETV</sequence>
<dbReference type="SUPFAM" id="SSF52833">
    <property type="entry name" value="Thioredoxin-like"/>
    <property type="match status" value="1"/>
</dbReference>
<dbReference type="EMBL" id="JAPEVI010000003">
    <property type="protein sequence ID" value="MCX2725022.1"/>
    <property type="molecule type" value="Genomic_DNA"/>
</dbReference>
<dbReference type="PANTHER" id="PTHR42943:SF2">
    <property type="entry name" value="GLUTATHIONE S-TRANSFERASE KAPPA 1"/>
    <property type="match status" value="1"/>
</dbReference>
<evidence type="ECO:0000313" key="2">
    <source>
        <dbReference type="EMBL" id="MCX2725022.1"/>
    </source>
</evidence>
<dbReference type="InterPro" id="IPR036249">
    <property type="entry name" value="Thioredoxin-like_sf"/>
</dbReference>